<proteinExistence type="predicted"/>
<comment type="caution">
    <text evidence="1">The sequence shown here is derived from an EMBL/GenBank/DDBJ whole genome shotgun (WGS) entry which is preliminary data.</text>
</comment>
<reference evidence="1 2" key="1">
    <citation type="journal article" date="2021" name="Elife">
        <title>Chloroplast acquisition without the gene transfer in kleptoplastic sea slugs, Plakobranchus ocellatus.</title>
        <authorList>
            <person name="Maeda T."/>
            <person name="Takahashi S."/>
            <person name="Yoshida T."/>
            <person name="Shimamura S."/>
            <person name="Takaki Y."/>
            <person name="Nagai Y."/>
            <person name="Toyoda A."/>
            <person name="Suzuki Y."/>
            <person name="Arimoto A."/>
            <person name="Ishii H."/>
            <person name="Satoh N."/>
            <person name="Nishiyama T."/>
            <person name="Hasebe M."/>
            <person name="Maruyama T."/>
            <person name="Minagawa J."/>
            <person name="Obokata J."/>
            <person name="Shigenobu S."/>
        </authorList>
    </citation>
    <scope>NUCLEOTIDE SEQUENCE [LARGE SCALE GENOMIC DNA]</scope>
</reference>
<organism evidence="1 2">
    <name type="scientific">Plakobranchus ocellatus</name>
    <dbReference type="NCBI Taxonomy" id="259542"/>
    <lineage>
        <taxon>Eukaryota</taxon>
        <taxon>Metazoa</taxon>
        <taxon>Spiralia</taxon>
        <taxon>Lophotrochozoa</taxon>
        <taxon>Mollusca</taxon>
        <taxon>Gastropoda</taxon>
        <taxon>Heterobranchia</taxon>
        <taxon>Euthyneura</taxon>
        <taxon>Panpulmonata</taxon>
        <taxon>Sacoglossa</taxon>
        <taxon>Placobranchoidea</taxon>
        <taxon>Plakobranchidae</taxon>
        <taxon>Plakobranchus</taxon>
    </lineage>
</organism>
<name>A0AAV4CNY7_9GAST</name>
<dbReference type="EMBL" id="BLXT01006818">
    <property type="protein sequence ID" value="GFO33608.1"/>
    <property type="molecule type" value="Genomic_DNA"/>
</dbReference>
<accession>A0AAV4CNY7</accession>
<gene>
    <name evidence="1" type="ORF">PoB_006011300</name>
</gene>
<dbReference type="AlphaFoldDB" id="A0AAV4CNY7"/>
<protein>
    <submittedName>
        <fullName evidence="1">Uncharacterized protein</fullName>
    </submittedName>
</protein>
<evidence type="ECO:0000313" key="2">
    <source>
        <dbReference type="Proteomes" id="UP000735302"/>
    </source>
</evidence>
<keyword evidence="2" id="KW-1185">Reference proteome</keyword>
<dbReference type="Proteomes" id="UP000735302">
    <property type="component" value="Unassembled WGS sequence"/>
</dbReference>
<sequence length="78" mass="8670">MSTGKPRGVVHERQDEPVSCFTCGLGRPSALHLHYVQDPRTADTRCPSPSQRKRLSLLSAKFFQHPPMPVFLDLLAGV</sequence>
<evidence type="ECO:0000313" key="1">
    <source>
        <dbReference type="EMBL" id="GFO33608.1"/>
    </source>
</evidence>